<dbReference type="SUPFAM" id="SSF55957">
    <property type="entry name" value="Phosphoglucomutase, C-terminal domain"/>
    <property type="match status" value="1"/>
</dbReference>
<accession>A0A2M7XB99</accession>
<evidence type="ECO:0000256" key="5">
    <source>
        <dbReference type="ARBA" id="ARBA00022842"/>
    </source>
</evidence>
<dbReference type="InterPro" id="IPR016066">
    <property type="entry name" value="A-D-PHexomutase_CS"/>
</dbReference>
<evidence type="ECO:0000256" key="1">
    <source>
        <dbReference type="ARBA" id="ARBA00001946"/>
    </source>
</evidence>
<gene>
    <name evidence="12" type="primary">manB</name>
    <name evidence="12" type="ORF">CO174_04915</name>
</gene>
<feature type="domain" description="Alpha-D-phosphohexomutase alpha/beta/alpha" evidence="11">
    <location>
        <begin position="271"/>
        <end position="375"/>
    </location>
</feature>
<dbReference type="InterPro" id="IPR005844">
    <property type="entry name" value="A-D-PHexomutase_a/b/a-I"/>
</dbReference>
<dbReference type="PANTHER" id="PTHR43771:SF1">
    <property type="entry name" value="PHOSPHOMANNOMUTASE"/>
    <property type="match status" value="1"/>
</dbReference>
<dbReference type="PANTHER" id="PTHR43771">
    <property type="entry name" value="PHOSPHOMANNOMUTASE"/>
    <property type="match status" value="1"/>
</dbReference>
<dbReference type="GO" id="GO:0000287">
    <property type="term" value="F:magnesium ion binding"/>
    <property type="evidence" value="ECO:0007669"/>
    <property type="project" value="InterPro"/>
</dbReference>
<evidence type="ECO:0000259" key="11">
    <source>
        <dbReference type="Pfam" id="PF02880"/>
    </source>
</evidence>
<dbReference type="Pfam" id="PF02878">
    <property type="entry name" value="PGM_PMM_I"/>
    <property type="match status" value="1"/>
</dbReference>
<dbReference type="InterPro" id="IPR005846">
    <property type="entry name" value="A-D-PHexomutase_a/b/a-III"/>
</dbReference>
<name>A0A2M7XB99_9BACT</name>
<feature type="domain" description="Alpha-D-phosphohexomutase alpha/beta/alpha" evidence="10">
    <location>
        <begin position="176"/>
        <end position="260"/>
    </location>
</feature>
<dbReference type="Gene3D" id="3.30.310.50">
    <property type="entry name" value="Alpha-D-phosphohexomutase, C-terminal domain"/>
    <property type="match status" value="1"/>
</dbReference>
<dbReference type="Pfam" id="PF02880">
    <property type="entry name" value="PGM_PMM_III"/>
    <property type="match status" value="1"/>
</dbReference>
<comment type="caution">
    <text evidence="12">The sequence shown here is derived from an EMBL/GenBank/DDBJ whole genome shotgun (WGS) entry which is preliminary data.</text>
</comment>
<dbReference type="InterPro" id="IPR005845">
    <property type="entry name" value="A-D-PHexomutase_a/b/a-II"/>
</dbReference>
<dbReference type="Gene3D" id="3.40.120.10">
    <property type="entry name" value="Alpha-D-Glucose-1,6-Bisphosphate, subunit A, domain 3"/>
    <property type="match status" value="3"/>
</dbReference>
<keyword evidence="5 7" id="KW-0460">Magnesium</keyword>
<evidence type="ECO:0000256" key="2">
    <source>
        <dbReference type="ARBA" id="ARBA00010231"/>
    </source>
</evidence>
<dbReference type="Proteomes" id="UP000229385">
    <property type="component" value="Unassembled WGS sequence"/>
</dbReference>
<evidence type="ECO:0000259" key="10">
    <source>
        <dbReference type="Pfam" id="PF02879"/>
    </source>
</evidence>
<feature type="domain" description="Alpha-D-phosphohexomutase C-terminal" evidence="8">
    <location>
        <begin position="380"/>
        <end position="450"/>
    </location>
</feature>
<dbReference type="GO" id="GO:0016868">
    <property type="term" value="F:intramolecular phosphotransferase activity"/>
    <property type="evidence" value="ECO:0007669"/>
    <property type="project" value="InterPro"/>
</dbReference>
<comment type="cofactor">
    <cofactor evidence="1">
        <name>Mg(2+)</name>
        <dbReference type="ChEBI" id="CHEBI:18420"/>
    </cofactor>
</comment>
<proteinExistence type="inferred from homology"/>
<dbReference type="PROSITE" id="PS00710">
    <property type="entry name" value="PGM_PMM"/>
    <property type="match status" value="1"/>
</dbReference>
<evidence type="ECO:0000256" key="7">
    <source>
        <dbReference type="RuleBase" id="RU004326"/>
    </source>
</evidence>
<feature type="domain" description="Alpha-D-phosphohexomutase alpha/beta/alpha" evidence="9">
    <location>
        <begin position="5"/>
        <end position="143"/>
    </location>
</feature>
<dbReference type="InterPro" id="IPR005843">
    <property type="entry name" value="A-D-PHexomutase_C"/>
</dbReference>
<evidence type="ECO:0000259" key="8">
    <source>
        <dbReference type="Pfam" id="PF00408"/>
    </source>
</evidence>
<comment type="similarity">
    <text evidence="2 7">Belongs to the phosphohexose mutase family.</text>
</comment>
<dbReference type="SUPFAM" id="SSF53738">
    <property type="entry name" value="Phosphoglucomutase, first 3 domains"/>
    <property type="match status" value="3"/>
</dbReference>
<dbReference type="InterPro" id="IPR016055">
    <property type="entry name" value="A-D-PHexomutase_a/b/a-I/II/III"/>
</dbReference>
<dbReference type="InterPro" id="IPR036900">
    <property type="entry name" value="A-D-PHexomutase_C_sf"/>
</dbReference>
<keyword evidence="6" id="KW-0413">Isomerase</keyword>
<sequence length="457" mass="50257">MDFPRKIFKAYDIRGLVEEEITNELAEKIGQAYATLRQGEVGADKRHTVAVGRDMRDSSPIYQQHLMNGLMRMGVDVVDIGLVSTPAFYFGVGHLGADGGIMVSASHNPAEYNGFKLTREQAIPVSGDTGIETIADLIEQNTFVDAPQKGRVRVAEGIPQAAAQAERLFAGGDPVKTFKIVADTGNGMGAQFLDELFGFLDTDVTRMYWELDGTFPNHESNPFKPENIVDLQKTVVELGADVGIATDGDGDRIFFVDDKGQLVTPAVLRGLLAQIALRDHPGATICYDIRPGKITEDMIVEAGGKPSVTRVGHSLIKEQMRKEGAVFGGESSGHFFYAFETGVYEGPVTVAMQMLQEMTRQGKPLSEIVEPLERYVHSGEINFTVEDKEGMMNKIKQHFREGTLSELDGITLTYQDFWFNVRPSNTESTLRLNLEAVDRATMEAKRDEVIALIKAGV</sequence>
<evidence type="ECO:0000313" key="13">
    <source>
        <dbReference type="Proteomes" id="UP000229385"/>
    </source>
</evidence>
<organism evidence="12 13">
    <name type="scientific">Candidatus Uhrbacteria bacterium CG_4_9_14_3_um_filter_50_9</name>
    <dbReference type="NCBI Taxonomy" id="1975035"/>
    <lineage>
        <taxon>Bacteria</taxon>
        <taxon>Candidatus Uhriibacteriota</taxon>
    </lineage>
</organism>
<evidence type="ECO:0000313" key="12">
    <source>
        <dbReference type="EMBL" id="PJA45145.1"/>
    </source>
</evidence>
<protein>
    <submittedName>
        <fullName evidence="12">Phosphomannomutase/phosphoglucomutase</fullName>
    </submittedName>
</protein>
<dbReference type="CDD" id="cd03089">
    <property type="entry name" value="PMM_PGM"/>
    <property type="match status" value="1"/>
</dbReference>
<keyword evidence="4 7" id="KW-0479">Metal-binding</keyword>
<evidence type="ECO:0000256" key="6">
    <source>
        <dbReference type="ARBA" id="ARBA00023235"/>
    </source>
</evidence>
<dbReference type="Pfam" id="PF02879">
    <property type="entry name" value="PGM_PMM_II"/>
    <property type="match status" value="1"/>
</dbReference>
<dbReference type="EMBL" id="PFWU01000049">
    <property type="protein sequence ID" value="PJA45145.1"/>
    <property type="molecule type" value="Genomic_DNA"/>
</dbReference>
<reference evidence="13" key="1">
    <citation type="submission" date="2017-09" db="EMBL/GenBank/DDBJ databases">
        <title>Depth-based differentiation of microbial function through sediment-hosted aquifers and enrichment of novel symbionts in the deep terrestrial subsurface.</title>
        <authorList>
            <person name="Probst A.J."/>
            <person name="Ladd B."/>
            <person name="Jarett J.K."/>
            <person name="Geller-Mcgrath D.E."/>
            <person name="Sieber C.M.K."/>
            <person name="Emerson J.B."/>
            <person name="Anantharaman K."/>
            <person name="Thomas B.C."/>
            <person name="Malmstrom R."/>
            <person name="Stieglmeier M."/>
            <person name="Klingl A."/>
            <person name="Woyke T."/>
            <person name="Ryan C.M."/>
            <person name="Banfield J.F."/>
        </authorList>
    </citation>
    <scope>NUCLEOTIDE SEQUENCE [LARGE SCALE GENOMIC DNA]</scope>
</reference>
<dbReference type="GO" id="GO:0005975">
    <property type="term" value="P:carbohydrate metabolic process"/>
    <property type="evidence" value="ECO:0007669"/>
    <property type="project" value="InterPro"/>
</dbReference>
<evidence type="ECO:0000259" key="9">
    <source>
        <dbReference type="Pfam" id="PF02878"/>
    </source>
</evidence>
<evidence type="ECO:0000256" key="3">
    <source>
        <dbReference type="ARBA" id="ARBA00022553"/>
    </source>
</evidence>
<evidence type="ECO:0000256" key="4">
    <source>
        <dbReference type="ARBA" id="ARBA00022723"/>
    </source>
</evidence>
<dbReference type="InterPro" id="IPR005841">
    <property type="entry name" value="Alpha-D-phosphohexomutase_SF"/>
</dbReference>
<dbReference type="AlphaFoldDB" id="A0A2M7XB99"/>
<dbReference type="Pfam" id="PF00408">
    <property type="entry name" value="PGM_PMM_IV"/>
    <property type="match status" value="1"/>
</dbReference>
<dbReference type="PRINTS" id="PR00509">
    <property type="entry name" value="PGMPMM"/>
</dbReference>
<keyword evidence="3" id="KW-0597">Phosphoprotein</keyword>